<evidence type="ECO:0000256" key="1">
    <source>
        <dbReference type="SAM" id="Phobius"/>
    </source>
</evidence>
<organism evidence="2 3">
    <name type="scientific">Acidiferrimicrobium australe</name>
    <dbReference type="NCBI Taxonomy" id="2664430"/>
    <lineage>
        <taxon>Bacteria</taxon>
        <taxon>Bacillati</taxon>
        <taxon>Actinomycetota</taxon>
        <taxon>Acidimicrobiia</taxon>
        <taxon>Acidimicrobiales</taxon>
        <taxon>Acidimicrobiaceae</taxon>
        <taxon>Acidiferrimicrobium</taxon>
    </lineage>
</organism>
<feature type="transmembrane region" description="Helical" evidence="1">
    <location>
        <begin position="134"/>
        <end position="155"/>
    </location>
</feature>
<comment type="caution">
    <text evidence="2">The sequence shown here is derived from an EMBL/GenBank/DDBJ whole genome shotgun (WGS) entry which is preliminary data.</text>
</comment>
<accession>A0ABW9QS87</accession>
<proteinExistence type="predicted"/>
<feature type="transmembrane region" description="Helical" evidence="1">
    <location>
        <begin position="167"/>
        <end position="191"/>
    </location>
</feature>
<keyword evidence="1" id="KW-0472">Membrane</keyword>
<protein>
    <recommendedName>
        <fullName evidence="4">DUF998 domain-containing protein</fullName>
    </recommendedName>
</protein>
<gene>
    <name evidence="2" type="ORF">GHK86_08185</name>
</gene>
<reference evidence="2 3" key="1">
    <citation type="submission" date="2019-11" db="EMBL/GenBank/DDBJ databases">
        <title>Acidiferrimicrobium australis gen. nov., sp. nov., an acidophilic and obligately heterotrophic, member of the Actinobacteria that catalyses dissimilatory oxido- reduction of iron isolated from metal-rich acidic water in Chile.</title>
        <authorList>
            <person name="Gonzalez D."/>
            <person name="Huber K."/>
            <person name="Hedrich S."/>
            <person name="Rojas-Villalobos C."/>
            <person name="Quatrini R."/>
            <person name="Dinamarca M.A."/>
            <person name="Schwarz A."/>
            <person name="Canales C."/>
            <person name="Nancucheo I."/>
        </authorList>
    </citation>
    <scope>NUCLEOTIDE SEQUENCE [LARGE SCALE GENOMIC DNA]</scope>
    <source>
        <strain evidence="2 3">USS-CCA1</strain>
    </source>
</reference>
<evidence type="ECO:0008006" key="4">
    <source>
        <dbReference type="Google" id="ProtNLM"/>
    </source>
</evidence>
<sequence>MVKRHPVTARRLGTSTLAAFVFLSLPAAVLVLARAPLAEAAHVEQVFTALGVTAGGLACLVSARATGRAFDGWVGVTLVVSGVLVAATADLPLFGFAPTAEGRALQSLVTAAALTPLWVRTYQANEVEAGLQPLRLISLGVIGAVAGVAGVGLLARDGLLLPAGDGAGWREVLAASAACWLGCALQAALVATRR</sequence>
<feature type="non-terminal residue" evidence="2">
    <location>
        <position position="194"/>
    </location>
</feature>
<evidence type="ECO:0000313" key="3">
    <source>
        <dbReference type="Proteomes" id="UP000437736"/>
    </source>
</evidence>
<feature type="transmembrane region" description="Helical" evidence="1">
    <location>
        <begin position="45"/>
        <end position="63"/>
    </location>
</feature>
<keyword evidence="3" id="KW-1185">Reference proteome</keyword>
<feature type="transmembrane region" description="Helical" evidence="1">
    <location>
        <begin position="104"/>
        <end position="122"/>
    </location>
</feature>
<feature type="transmembrane region" description="Helical" evidence="1">
    <location>
        <begin position="70"/>
        <end position="89"/>
    </location>
</feature>
<name>A0ABW9QS87_9ACTN</name>
<feature type="transmembrane region" description="Helical" evidence="1">
    <location>
        <begin position="12"/>
        <end position="33"/>
    </location>
</feature>
<evidence type="ECO:0000313" key="2">
    <source>
        <dbReference type="EMBL" id="MST32699.1"/>
    </source>
</evidence>
<keyword evidence="1" id="KW-1133">Transmembrane helix</keyword>
<keyword evidence="1" id="KW-0812">Transmembrane</keyword>
<dbReference type="Proteomes" id="UP000437736">
    <property type="component" value="Unassembled WGS sequence"/>
</dbReference>
<dbReference type="EMBL" id="WJHE01000364">
    <property type="protein sequence ID" value="MST32699.1"/>
    <property type="molecule type" value="Genomic_DNA"/>
</dbReference>